<dbReference type="InterPro" id="IPR012340">
    <property type="entry name" value="NA-bd_OB-fold"/>
</dbReference>
<dbReference type="EMBL" id="CP020371">
    <property type="protein sequence ID" value="AUB85208.1"/>
    <property type="molecule type" value="Genomic_DNA"/>
</dbReference>
<evidence type="ECO:0000256" key="2">
    <source>
        <dbReference type="PIRNR" id="PIRNR002070"/>
    </source>
</evidence>
<dbReference type="KEGG" id="tsy:THSYN_30300"/>
<evidence type="ECO:0000256" key="3">
    <source>
        <dbReference type="SAM" id="MobiDB-lite"/>
    </source>
</evidence>
<keyword evidence="1 2" id="KW-0238">DNA-binding</keyword>
<evidence type="ECO:0000256" key="1">
    <source>
        <dbReference type="ARBA" id="ARBA00023125"/>
    </source>
</evidence>
<evidence type="ECO:0000313" key="5">
    <source>
        <dbReference type="Proteomes" id="UP000232638"/>
    </source>
</evidence>
<dbReference type="InterPro" id="IPR000424">
    <property type="entry name" value="Primosome_PriB/ssb"/>
</dbReference>
<dbReference type="PROSITE" id="PS50935">
    <property type="entry name" value="SSB"/>
    <property type="match status" value="1"/>
</dbReference>
<accession>A0A2K8UI31</accession>
<dbReference type="Gene3D" id="2.40.50.140">
    <property type="entry name" value="Nucleic acid-binding proteins"/>
    <property type="match status" value="1"/>
</dbReference>
<protein>
    <recommendedName>
        <fullName evidence="2">Single-stranded DNA-binding protein</fullName>
    </recommendedName>
</protein>
<dbReference type="InterPro" id="IPR011344">
    <property type="entry name" value="ssDNA-bd"/>
</dbReference>
<feature type="region of interest" description="Disordered" evidence="3">
    <location>
        <begin position="104"/>
        <end position="136"/>
    </location>
</feature>
<dbReference type="RefSeq" id="WP_100922847.1">
    <property type="nucleotide sequence ID" value="NZ_CP020371.1"/>
</dbReference>
<geneLocation type="plasmid" evidence="5">
    <name>pts417</name>
</geneLocation>
<dbReference type="Proteomes" id="UP000232638">
    <property type="component" value="Plasmid pTs417"/>
</dbReference>
<name>A0A2K8UI31_9GAMM</name>
<keyword evidence="4" id="KW-0614">Plasmid</keyword>
<reference evidence="4 5" key="1">
    <citation type="submission" date="2017-03" db="EMBL/GenBank/DDBJ databases">
        <title>Complete genome sequence of Candidatus 'Thiodictyon syntrophicum' sp. nov. strain Cad16T, a photolithoautotroph purple sulfur bacterium isolated from an alpine meromictic lake.</title>
        <authorList>
            <person name="Luedin S.M."/>
            <person name="Pothier J.F."/>
            <person name="Danza F."/>
            <person name="Storelli N."/>
            <person name="Wittwer M."/>
            <person name="Tonolla M."/>
        </authorList>
    </citation>
    <scope>NUCLEOTIDE SEQUENCE [LARGE SCALE GENOMIC DNA]</scope>
    <source>
        <strain evidence="4 5">Cad16T</strain>
        <plasmid evidence="5">Plasmid pts417</plasmid>
    </source>
</reference>
<dbReference type="GO" id="GO:0003697">
    <property type="term" value="F:single-stranded DNA binding"/>
    <property type="evidence" value="ECO:0007669"/>
    <property type="project" value="InterPro"/>
</dbReference>
<keyword evidence="5" id="KW-1185">Reference proteome</keyword>
<organism evidence="4 5">
    <name type="scientific">Candidatus Thiodictyon syntrophicum</name>
    <dbReference type="NCBI Taxonomy" id="1166950"/>
    <lineage>
        <taxon>Bacteria</taxon>
        <taxon>Pseudomonadati</taxon>
        <taxon>Pseudomonadota</taxon>
        <taxon>Gammaproteobacteria</taxon>
        <taxon>Chromatiales</taxon>
        <taxon>Chromatiaceae</taxon>
        <taxon>Thiodictyon</taxon>
    </lineage>
</organism>
<proteinExistence type="predicted"/>
<dbReference type="SUPFAM" id="SSF50249">
    <property type="entry name" value="Nucleic acid-binding proteins"/>
    <property type="match status" value="1"/>
</dbReference>
<gene>
    <name evidence="4" type="ORF">THSYN_30300</name>
</gene>
<dbReference type="PIRSF" id="PIRSF002070">
    <property type="entry name" value="SSB"/>
    <property type="match status" value="1"/>
</dbReference>
<dbReference type="OrthoDB" id="5767250at2"/>
<evidence type="ECO:0000313" key="4">
    <source>
        <dbReference type="EMBL" id="AUB85208.1"/>
    </source>
</evidence>
<dbReference type="CDD" id="cd04496">
    <property type="entry name" value="SSB_OBF"/>
    <property type="match status" value="1"/>
</dbReference>
<sequence>MSLIANLYGRLGGDPVARTTKSGKDMTTVQVAVDVTPRDAAAPETLWVGLLAFGAAAQTLQRAQKGQMVAALGRMTRGVYTPVDGEPRESWAMLCDSLVVTTSAKPTGGARSQGHGEPARDPVPPVESEPAPFYDDDIPFVRHESRFVV</sequence>
<dbReference type="Pfam" id="PF00436">
    <property type="entry name" value="SSB"/>
    <property type="match status" value="1"/>
</dbReference>
<dbReference type="GO" id="GO:0006260">
    <property type="term" value="P:DNA replication"/>
    <property type="evidence" value="ECO:0007669"/>
    <property type="project" value="InterPro"/>
</dbReference>
<dbReference type="AlphaFoldDB" id="A0A2K8UI31"/>